<dbReference type="SUPFAM" id="SSF54695">
    <property type="entry name" value="POZ domain"/>
    <property type="match status" value="1"/>
</dbReference>
<protein>
    <recommendedName>
        <fullName evidence="1">BTB domain-containing protein</fullName>
    </recommendedName>
</protein>
<dbReference type="Proteomes" id="UP001153069">
    <property type="component" value="Unassembled WGS sequence"/>
</dbReference>
<dbReference type="OrthoDB" id="1878800at2759"/>
<organism evidence="2 3">
    <name type="scientific">Seminavis robusta</name>
    <dbReference type="NCBI Taxonomy" id="568900"/>
    <lineage>
        <taxon>Eukaryota</taxon>
        <taxon>Sar</taxon>
        <taxon>Stramenopiles</taxon>
        <taxon>Ochrophyta</taxon>
        <taxon>Bacillariophyta</taxon>
        <taxon>Bacillariophyceae</taxon>
        <taxon>Bacillariophycidae</taxon>
        <taxon>Naviculales</taxon>
        <taxon>Naviculaceae</taxon>
        <taxon>Seminavis</taxon>
    </lineage>
</organism>
<dbReference type="PROSITE" id="PS50097">
    <property type="entry name" value="BTB"/>
    <property type="match status" value="1"/>
</dbReference>
<dbReference type="Pfam" id="PF00651">
    <property type="entry name" value="BTB"/>
    <property type="match status" value="1"/>
</dbReference>
<dbReference type="SMART" id="SM00225">
    <property type="entry name" value="BTB"/>
    <property type="match status" value="1"/>
</dbReference>
<name>A0A9N8DQM0_9STRA</name>
<evidence type="ECO:0000259" key="1">
    <source>
        <dbReference type="PROSITE" id="PS50097"/>
    </source>
</evidence>
<dbReference type="InterPro" id="IPR011333">
    <property type="entry name" value="SKP1/BTB/POZ_sf"/>
</dbReference>
<sequence>MVDKSINQRQPVCCKNRNEMLERFLTDDSLNDVVLKGTDGVEVPANRFLLAARSDVFKGMLLGKFQESSLPVVDLSFSGSVLKAVVEFVLTDSAQILKFNKRKAPDGEENDVPTHQIESLVSLAVAASYFNLGGLGVLVLECFEKSLLAKQPCASFAILHACRMAGNAVPEALQLKAKDWSGNCFGFLNSGGILTPIKERNQQQACPSTYLLKKLNPNI</sequence>
<comment type="caution">
    <text evidence="2">The sequence shown here is derived from an EMBL/GenBank/DDBJ whole genome shotgun (WGS) entry which is preliminary data.</text>
</comment>
<dbReference type="Gene3D" id="3.30.710.10">
    <property type="entry name" value="Potassium Channel Kv1.1, Chain A"/>
    <property type="match status" value="1"/>
</dbReference>
<keyword evidence="3" id="KW-1185">Reference proteome</keyword>
<dbReference type="InterPro" id="IPR000210">
    <property type="entry name" value="BTB/POZ_dom"/>
</dbReference>
<proteinExistence type="predicted"/>
<dbReference type="CDD" id="cd18186">
    <property type="entry name" value="BTB_POZ_ZBTB_KLHL-like"/>
    <property type="match status" value="1"/>
</dbReference>
<dbReference type="AlphaFoldDB" id="A0A9N8DQM0"/>
<gene>
    <name evidence="2" type="ORF">SEMRO_285_G108130.1</name>
</gene>
<dbReference type="EMBL" id="CAICTM010000284">
    <property type="protein sequence ID" value="CAB9506932.1"/>
    <property type="molecule type" value="Genomic_DNA"/>
</dbReference>
<evidence type="ECO:0000313" key="2">
    <source>
        <dbReference type="EMBL" id="CAB9506932.1"/>
    </source>
</evidence>
<feature type="domain" description="BTB" evidence="1">
    <location>
        <begin position="31"/>
        <end position="98"/>
    </location>
</feature>
<accession>A0A9N8DQM0</accession>
<evidence type="ECO:0000313" key="3">
    <source>
        <dbReference type="Proteomes" id="UP001153069"/>
    </source>
</evidence>
<reference evidence="2" key="1">
    <citation type="submission" date="2020-06" db="EMBL/GenBank/DDBJ databases">
        <authorList>
            <consortium name="Plant Systems Biology data submission"/>
        </authorList>
    </citation>
    <scope>NUCLEOTIDE SEQUENCE</scope>
    <source>
        <strain evidence="2">D6</strain>
    </source>
</reference>